<accession>A0A6M2BTE3</accession>
<dbReference type="GO" id="GO:0016829">
    <property type="term" value="F:lyase activity"/>
    <property type="evidence" value="ECO:0007669"/>
    <property type="project" value="UniProtKB-KW"/>
</dbReference>
<dbReference type="InterPro" id="IPR013785">
    <property type="entry name" value="Aldolase_TIM"/>
</dbReference>
<evidence type="ECO:0000313" key="6">
    <source>
        <dbReference type="EMBL" id="NGY05932.1"/>
    </source>
</evidence>
<keyword evidence="5" id="KW-0119">Carbohydrate metabolism</keyword>
<sequence>MRWEQALATLPLVAILRGLTPCESLQIAGALLEAGFRCLEVPLNSPNALDSITKIRGRFGDTLAIGAGTVLSISDVSAVAKAGAIFIVTPNTNLKVIEAGKAAGLVVVPGCATPSEAFAALSAGADALKLFPAEALPPATVKAWTAVLPASCQLLPVGGITPTGMKAYLDAGATGFGIGSSIYAPGSDPTLVGELAKQFVQAWHALRSRGN</sequence>
<evidence type="ECO:0000256" key="2">
    <source>
        <dbReference type="ARBA" id="ARBA00006906"/>
    </source>
</evidence>
<gene>
    <name evidence="6" type="ORF">G7Y85_14250</name>
</gene>
<comment type="subunit">
    <text evidence="3">Homotrimer.</text>
</comment>
<dbReference type="EMBL" id="JAAMOW010000007">
    <property type="protein sequence ID" value="NGY05932.1"/>
    <property type="molecule type" value="Genomic_DNA"/>
</dbReference>
<evidence type="ECO:0000313" key="7">
    <source>
        <dbReference type="Proteomes" id="UP000472676"/>
    </source>
</evidence>
<evidence type="ECO:0000256" key="1">
    <source>
        <dbReference type="ARBA" id="ARBA00004761"/>
    </source>
</evidence>
<reference evidence="6 7" key="1">
    <citation type="journal article" date="2014" name="Int. J. Syst. Evol. Microbiol.">
        <title>Solimonas terrae sp. nov., isolated from soil.</title>
        <authorList>
            <person name="Kim S.J."/>
            <person name="Moon J.Y."/>
            <person name="Weon H.Y."/>
            <person name="Ahn J.H."/>
            <person name="Chen W.M."/>
            <person name="Kwon S.W."/>
        </authorList>
    </citation>
    <scope>NUCLEOTIDE SEQUENCE [LARGE SCALE GENOMIC DNA]</scope>
    <source>
        <strain evidence="6 7">KIS83-12</strain>
    </source>
</reference>
<keyword evidence="4" id="KW-0456">Lyase</keyword>
<organism evidence="6 7">
    <name type="scientific">Solimonas terrae</name>
    <dbReference type="NCBI Taxonomy" id="1396819"/>
    <lineage>
        <taxon>Bacteria</taxon>
        <taxon>Pseudomonadati</taxon>
        <taxon>Pseudomonadota</taxon>
        <taxon>Gammaproteobacteria</taxon>
        <taxon>Nevskiales</taxon>
        <taxon>Nevskiaceae</taxon>
        <taxon>Solimonas</taxon>
    </lineage>
</organism>
<dbReference type="CDD" id="cd00452">
    <property type="entry name" value="KDPG_aldolase"/>
    <property type="match status" value="1"/>
</dbReference>
<evidence type="ECO:0000256" key="5">
    <source>
        <dbReference type="ARBA" id="ARBA00023277"/>
    </source>
</evidence>
<dbReference type="PANTHER" id="PTHR30246">
    <property type="entry name" value="2-KETO-3-DEOXY-6-PHOSPHOGLUCONATE ALDOLASE"/>
    <property type="match status" value="1"/>
</dbReference>
<dbReference type="Pfam" id="PF01081">
    <property type="entry name" value="Aldolase"/>
    <property type="match status" value="1"/>
</dbReference>
<evidence type="ECO:0000256" key="3">
    <source>
        <dbReference type="ARBA" id="ARBA00011233"/>
    </source>
</evidence>
<comment type="caution">
    <text evidence="6">The sequence shown here is derived from an EMBL/GenBank/DDBJ whole genome shotgun (WGS) entry which is preliminary data.</text>
</comment>
<dbReference type="Proteomes" id="UP000472676">
    <property type="component" value="Unassembled WGS sequence"/>
</dbReference>
<keyword evidence="7" id="KW-1185">Reference proteome</keyword>
<dbReference type="PANTHER" id="PTHR30246:SF1">
    <property type="entry name" value="2-DEHYDRO-3-DEOXY-6-PHOSPHOGALACTONATE ALDOLASE-RELATED"/>
    <property type="match status" value="1"/>
</dbReference>
<dbReference type="NCBIfam" id="NF006600">
    <property type="entry name" value="PRK09140.1"/>
    <property type="match status" value="1"/>
</dbReference>
<name>A0A6M2BTE3_9GAMM</name>
<proteinExistence type="inferred from homology"/>
<dbReference type="Gene3D" id="3.20.20.70">
    <property type="entry name" value="Aldolase class I"/>
    <property type="match status" value="1"/>
</dbReference>
<dbReference type="SUPFAM" id="SSF51569">
    <property type="entry name" value="Aldolase"/>
    <property type="match status" value="1"/>
</dbReference>
<comment type="similarity">
    <text evidence="2">Belongs to the KHG/KDPG aldolase family.</text>
</comment>
<dbReference type="InterPro" id="IPR000887">
    <property type="entry name" value="Aldlse_KDPG_KHG"/>
</dbReference>
<evidence type="ECO:0000256" key="4">
    <source>
        <dbReference type="ARBA" id="ARBA00023239"/>
    </source>
</evidence>
<dbReference type="AlphaFoldDB" id="A0A6M2BTE3"/>
<comment type="pathway">
    <text evidence="1">Carbohydrate acid metabolism.</text>
</comment>
<protein>
    <submittedName>
        <fullName evidence="6">2-dehydro-3-deoxy-6-phosphogalactonate aldolase</fullName>
    </submittedName>
</protein>